<evidence type="ECO:0000313" key="3">
    <source>
        <dbReference type="Proteomes" id="UP000199208"/>
    </source>
</evidence>
<gene>
    <name evidence="2" type="ORF">SAMN03080599_00152</name>
</gene>
<evidence type="ECO:0008006" key="4">
    <source>
        <dbReference type="Google" id="ProtNLM"/>
    </source>
</evidence>
<feature type="transmembrane region" description="Helical" evidence="1">
    <location>
        <begin position="92"/>
        <end position="113"/>
    </location>
</feature>
<dbReference type="OrthoDB" id="371078at2"/>
<dbReference type="PANTHER" id="PTHR35804:SF1">
    <property type="entry name" value="LYSINE EXPORTER LYSO"/>
    <property type="match status" value="1"/>
</dbReference>
<protein>
    <recommendedName>
        <fullName evidence="4">Lysine exporter LysO family protein</fullName>
    </recommendedName>
</protein>
<reference evidence="2 3" key="1">
    <citation type="submission" date="2016-10" db="EMBL/GenBank/DDBJ databases">
        <authorList>
            <person name="de Groot N.N."/>
        </authorList>
    </citation>
    <scope>NUCLEOTIDE SEQUENCE [LARGE SCALE GENOMIC DNA]</scope>
    <source>
        <strain evidence="2 3">DSM 2784</strain>
    </source>
</reference>
<dbReference type="Proteomes" id="UP000199208">
    <property type="component" value="Unassembled WGS sequence"/>
</dbReference>
<dbReference type="EMBL" id="FMWL01000001">
    <property type="protein sequence ID" value="SCZ76267.1"/>
    <property type="molecule type" value="Genomic_DNA"/>
</dbReference>
<keyword evidence="3" id="KW-1185">Reference proteome</keyword>
<dbReference type="GO" id="GO:0005886">
    <property type="term" value="C:plasma membrane"/>
    <property type="evidence" value="ECO:0007669"/>
    <property type="project" value="TreeGrafter"/>
</dbReference>
<name>A0A1G5RQJ3_9FIRM</name>
<dbReference type="AlphaFoldDB" id="A0A1G5RQJ3"/>
<feature type="transmembrane region" description="Helical" evidence="1">
    <location>
        <begin position="63"/>
        <end position="86"/>
    </location>
</feature>
<proteinExistence type="predicted"/>
<evidence type="ECO:0000256" key="1">
    <source>
        <dbReference type="SAM" id="Phobius"/>
    </source>
</evidence>
<dbReference type="GO" id="GO:0015661">
    <property type="term" value="F:L-lysine efflux transmembrane transporter activity"/>
    <property type="evidence" value="ECO:0007669"/>
    <property type="project" value="InterPro"/>
</dbReference>
<dbReference type="PANTHER" id="PTHR35804">
    <property type="entry name" value="LYSINE EXPORTER LYSO"/>
    <property type="match status" value="1"/>
</dbReference>
<feature type="transmembrane region" description="Helical" evidence="1">
    <location>
        <begin position="32"/>
        <end position="51"/>
    </location>
</feature>
<dbReference type="InterPro" id="IPR005642">
    <property type="entry name" value="LysO"/>
</dbReference>
<dbReference type="STRING" id="1120920.SAMN03080599_00152"/>
<dbReference type="RefSeq" id="WP_092588975.1">
    <property type="nucleotide sequence ID" value="NZ_FMWL01000001.1"/>
</dbReference>
<accession>A0A1G5RQJ3</accession>
<keyword evidence="1" id="KW-1133">Transmembrane helix</keyword>
<evidence type="ECO:0000313" key="2">
    <source>
        <dbReference type="EMBL" id="SCZ76267.1"/>
    </source>
</evidence>
<feature type="transmembrane region" description="Helical" evidence="1">
    <location>
        <begin position="173"/>
        <end position="196"/>
    </location>
</feature>
<organism evidence="2 3">
    <name type="scientific">Acidaminobacter hydrogenoformans DSM 2784</name>
    <dbReference type="NCBI Taxonomy" id="1120920"/>
    <lineage>
        <taxon>Bacteria</taxon>
        <taxon>Bacillati</taxon>
        <taxon>Bacillota</taxon>
        <taxon>Clostridia</taxon>
        <taxon>Peptostreptococcales</taxon>
        <taxon>Acidaminobacteraceae</taxon>
        <taxon>Acidaminobacter</taxon>
    </lineage>
</organism>
<dbReference type="Pfam" id="PF03956">
    <property type="entry name" value="Lys_export"/>
    <property type="match status" value="1"/>
</dbReference>
<keyword evidence="1" id="KW-0812">Transmembrane</keyword>
<sequence>MIWVLIGAIGCGVGLGYFVLPPESGEQIGSLTMWALNFLILMIGIEVGLNLSVFKEIRKHGAMLVAIPLGIVAGSAIGGFAASVIFNQPATTGLAIAAGYGWYSLSGILLTTLDGAQTGAVAFISNIFRELLTIASVPFIAKYFNRYTVIAPAGATSMDSTLPVISRYTDPEVAIMAFFNGVVLSALVPVLVPFFYGL</sequence>
<keyword evidence="1" id="KW-0472">Membrane</keyword>